<dbReference type="GO" id="GO:0005938">
    <property type="term" value="C:cell cortex"/>
    <property type="evidence" value="ECO:0007669"/>
    <property type="project" value="TreeGrafter"/>
</dbReference>
<sequence>MEVYIYQLSSKSAHNSAVLVCNDHSWSRYNCASGHKICVYLLNSCGDRLISILMEQLTNVGEPFKLQLFRCEMPPFYRWVQQPSPLANSSECSEEDEKIGDKNGRKAGQKSRKNLQLQTNAPCRASPCNTTPKQLPMPPYGGHYARLLTLLPPSTQVVPSFTRNNLTLFLLPDLIGQT</sequence>
<dbReference type="GO" id="GO:0031175">
    <property type="term" value="P:neuron projection development"/>
    <property type="evidence" value="ECO:0007669"/>
    <property type="project" value="TreeGrafter"/>
</dbReference>
<proteinExistence type="predicted"/>
<dbReference type="WBParaSite" id="jg9885">
    <property type="protein sequence ID" value="jg9885"/>
    <property type="gene ID" value="jg9885"/>
</dbReference>
<reference evidence="3" key="1">
    <citation type="submission" date="2022-11" db="UniProtKB">
        <authorList>
            <consortium name="WormBaseParasite"/>
        </authorList>
    </citation>
    <scope>IDENTIFICATION</scope>
</reference>
<dbReference type="GO" id="GO:0000902">
    <property type="term" value="P:cell morphogenesis"/>
    <property type="evidence" value="ECO:0007669"/>
    <property type="project" value="InterPro"/>
</dbReference>
<dbReference type="AlphaFoldDB" id="A0A915ES77"/>
<accession>A0A915ES77</accession>
<dbReference type="Proteomes" id="UP000887574">
    <property type="component" value="Unplaced"/>
</dbReference>
<evidence type="ECO:0000313" key="2">
    <source>
        <dbReference type="Proteomes" id="UP000887574"/>
    </source>
</evidence>
<protein>
    <submittedName>
        <fullName evidence="3">Uncharacterized protein</fullName>
    </submittedName>
</protein>
<evidence type="ECO:0000313" key="3">
    <source>
        <dbReference type="WBParaSite" id="jg9885"/>
    </source>
</evidence>
<keyword evidence="2" id="KW-1185">Reference proteome</keyword>
<feature type="region of interest" description="Disordered" evidence="1">
    <location>
        <begin position="88"/>
        <end position="116"/>
    </location>
</feature>
<dbReference type="PANTHER" id="PTHR12295">
    <property type="entry name" value="FURRY-RELATED"/>
    <property type="match status" value="1"/>
</dbReference>
<dbReference type="GO" id="GO:0030427">
    <property type="term" value="C:site of polarized growth"/>
    <property type="evidence" value="ECO:0007669"/>
    <property type="project" value="TreeGrafter"/>
</dbReference>
<organism evidence="2 3">
    <name type="scientific">Ditylenchus dipsaci</name>
    <dbReference type="NCBI Taxonomy" id="166011"/>
    <lineage>
        <taxon>Eukaryota</taxon>
        <taxon>Metazoa</taxon>
        <taxon>Ecdysozoa</taxon>
        <taxon>Nematoda</taxon>
        <taxon>Chromadorea</taxon>
        <taxon>Rhabditida</taxon>
        <taxon>Tylenchina</taxon>
        <taxon>Tylenchomorpha</taxon>
        <taxon>Sphaerularioidea</taxon>
        <taxon>Anguinidae</taxon>
        <taxon>Anguininae</taxon>
        <taxon>Ditylenchus</taxon>
    </lineage>
</organism>
<dbReference type="PANTHER" id="PTHR12295:SF30">
    <property type="entry name" value="PROTEIN FURRY"/>
    <property type="match status" value="1"/>
</dbReference>
<evidence type="ECO:0000256" key="1">
    <source>
        <dbReference type="SAM" id="MobiDB-lite"/>
    </source>
</evidence>
<dbReference type="InterPro" id="IPR039867">
    <property type="entry name" value="Furry/Tao3/Mor2"/>
</dbReference>
<name>A0A915ES77_9BILA</name>